<evidence type="ECO:0000313" key="2">
    <source>
        <dbReference type="Proteomes" id="UP001500994"/>
    </source>
</evidence>
<sequence length="179" mass="19156">MKSPLCLGVVSTTLLSATAVMPVVPATDQRIRRADKPVPTLDIKVDEQAGAEARQIIESNTPAATGFADASRSKYTISTGAARYGTYGTTYTWSDGTTTGPSLYDGPNCTVFFDDISPSGHTGVRLRSSHLAEAAKEDRCVCTKPMHQNRGYRGKTYPYLESSSGSALVDNIRTVRSGN</sequence>
<keyword evidence="2" id="KW-1185">Reference proteome</keyword>
<comment type="caution">
    <text evidence="1">The sequence shown here is derived from an EMBL/GenBank/DDBJ whole genome shotgun (WGS) entry which is preliminary data.</text>
</comment>
<dbReference type="RefSeq" id="WP_344572769.1">
    <property type="nucleotide sequence ID" value="NZ_BAAARK010000001.1"/>
</dbReference>
<protein>
    <submittedName>
        <fullName evidence="1">Uncharacterized protein</fullName>
    </submittedName>
</protein>
<dbReference type="EMBL" id="BAAARK010000001">
    <property type="protein sequence ID" value="GAA2643157.1"/>
    <property type="molecule type" value="Genomic_DNA"/>
</dbReference>
<dbReference type="Proteomes" id="UP001500994">
    <property type="component" value="Unassembled WGS sequence"/>
</dbReference>
<accession>A0ABN3R407</accession>
<reference evidence="1 2" key="1">
    <citation type="journal article" date="2019" name="Int. J. Syst. Evol. Microbiol.">
        <title>The Global Catalogue of Microorganisms (GCM) 10K type strain sequencing project: providing services to taxonomists for standard genome sequencing and annotation.</title>
        <authorList>
            <consortium name="The Broad Institute Genomics Platform"/>
            <consortium name="The Broad Institute Genome Sequencing Center for Infectious Disease"/>
            <person name="Wu L."/>
            <person name="Ma J."/>
        </authorList>
    </citation>
    <scope>NUCLEOTIDE SEQUENCE [LARGE SCALE GENOMIC DNA]</scope>
    <source>
        <strain evidence="1 2">JCM 16374</strain>
    </source>
</reference>
<gene>
    <name evidence="1" type="ORF">GCM10009864_00660</name>
</gene>
<evidence type="ECO:0000313" key="1">
    <source>
        <dbReference type="EMBL" id="GAA2643157.1"/>
    </source>
</evidence>
<name>A0ABN3R407_9ACTN</name>
<proteinExistence type="predicted"/>
<organism evidence="1 2">
    <name type="scientific">Streptomyces lunalinharesii</name>
    <dbReference type="NCBI Taxonomy" id="333384"/>
    <lineage>
        <taxon>Bacteria</taxon>
        <taxon>Bacillati</taxon>
        <taxon>Actinomycetota</taxon>
        <taxon>Actinomycetes</taxon>
        <taxon>Kitasatosporales</taxon>
        <taxon>Streptomycetaceae</taxon>
        <taxon>Streptomyces</taxon>
    </lineage>
</organism>